<protein>
    <submittedName>
        <fullName evidence="1">Uncharacterized protein</fullName>
    </submittedName>
</protein>
<comment type="caution">
    <text evidence="1">The sequence shown here is derived from an EMBL/GenBank/DDBJ whole genome shotgun (WGS) entry which is preliminary data.</text>
</comment>
<evidence type="ECO:0000313" key="1">
    <source>
        <dbReference type="EMBL" id="KAK3061733.1"/>
    </source>
</evidence>
<dbReference type="Proteomes" id="UP001186974">
    <property type="component" value="Unassembled WGS sequence"/>
</dbReference>
<proteinExistence type="predicted"/>
<reference evidence="1" key="1">
    <citation type="submission" date="2024-09" db="EMBL/GenBank/DDBJ databases">
        <title>Black Yeasts Isolated from many extreme environments.</title>
        <authorList>
            <person name="Coleine C."/>
            <person name="Stajich J.E."/>
            <person name="Selbmann L."/>
        </authorList>
    </citation>
    <scope>NUCLEOTIDE SEQUENCE</scope>
    <source>
        <strain evidence="1">CCFEE 5737</strain>
    </source>
</reference>
<organism evidence="1 2">
    <name type="scientific">Coniosporium uncinatum</name>
    <dbReference type="NCBI Taxonomy" id="93489"/>
    <lineage>
        <taxon>Eukaryota</taxon>
        <taxon>Fungi</taxon>
        <taxon>Dikarya</taxon>
        <taxon>Ascomycota</taxon>
        <taxon>Pezizomycotina</taxon>
        <taxon>Dothideomycetes</taxon>
        <taxon>Dothideomycetes incertae sedis</taxon>
        <taxon>Coniosporium</taxon>
    </lineage>
</organism>
<accession>A0ACC3D527</accession>
<sequence length="343" mass="36352">MDPHFGPAWIGFAHTFAAEGEHDQAISAYSTAARLFQGTHLPQLFLGMQNLMLNNVPLAKEYLLTAYRQCATDPLLLNEMGVCAYHEDDMPTAVQYFTEALRIAAAIEQDSDLDTDGPDDGGGTHSNHRPAINANAITSGTTSAALESLTLLPTRANLAHALRRMGHYDLALTNFSLVLRRGGKDAGIFAAKGLCLLEMGRCWDAVVVLHEALAVAPQDGVATELLSRALDALGEEGGALNGGVGSGAGGGGDIVDEEEFERGLEAAREKILGRRTRGRRTAATAARSRGKGRQVLSSPPPPADEEDESEFDEGGGGMESPPEAEAADYSVEGESMMVDTDED</sequence>
<gene>
    <name evidence="1" type="ORF">LTS18_005550</name>
</gene>
<dbReference type="EMBL" id="JAWDJW010007655">
    <property type="protein sequence ID" value="KAK3061733.1"/>
    <property type="molecule type" value="Genomic_DNA"/>
</dbReference>
<name>A0ACC3D527_9PEZI</name>
<evidence type="ECO:0000313" key="2">
    <source>
        <dbReference type="Proteomes" id="UP001186974"/>
    </source>
</evidence>
<keyword evidence="2" id="KW-1185">Reference proteome</keyword>